<gene>
    <name evidence="8" type="primary">lpxL</name>
    <name evidence="8" type="ORF">Dpo_4c01720</name>
</gene>
<keyword evidence="3" id="KW-0997">Cell inner membrane</keyword>
<keyword evidence="9" id="KW-1185">Reference proteome</keyword>
<comment type="caution">
    <text evidence="8">The sequence shown here is derived from an EMBL/GenBank/DDBJ whole genome shotgun (WGS) entry which is preliminary data.</text>
</comment>
<dbReference type="CDD" id="cd07984">
    <property type="entry name" value="LPLAT_LABLAT-like"/>
    <property type="match status" value="1"/>
</dbReference>
<accession>S0G5S0</accession>
<dbReference type="AlphaFoldDB" id="S0G5S0"/>
<dbReference type="PIRSF" id="PIRSF026649">
    <property type="entry name" value="MsbB"/>
    <property type="match status" value="1"/>
</dbReference>
<dbReference type="GO" id="GO:0005886">
    <property type="term" value="C:plasma membrane"/>
    <property type="evidence" value="ECO:0007669"/>
    <property type="project" value="UniProtKB-SubCell"/>
</dbReference>
<proteinExistence type="predicted"/>
<organism evidence="8 9">
    <name type="scientific">Desulfotignum phosphitoxidans DSM 13687</name>
    <dbReference type="NCBI Taxonomy" id="1286635"/>
    <lineage>
        <taxon>Bacteria</taxon>
        <taxon>Pseudomonadati</taxon>
        <taxon>Thermodesulfobacteriota</taxon>
        <taxon>Desulfobacteria</taxon>
        <taxon>Desulfobacterales</taxon>
        <taxon>Desulfobacteraceae</taxon>
        <taxon>Desulfotignum</taxon>
    </lineage>
</organism>
<reference evidence="8 9" key="1">
    <citation type="journal article" date="2013" name="Genome Announc.">
        <title>Draft Genome Sequence of Desulfotignum phosphitoxidans DSM 13687 Strain FiPS-3.</title>
        <authorList>
            <person name="Poehlein A."/>
            <person name="Daniel R."/>
            <person name="Simeonova D.D."/>
        </authorList>
    </citation>
    <scope>NUCLEOTIDE SEQUENCE [LARGE SCALE GENOMIC DNA]</scope>
    <source>
        <strain evidence="8 9">DSM 13687</strain>
    </source>
</reference>
<keyword evidence="4 8" id="KW-0808">Transferase</keyword>
<dbReference type="EC" id="2.3.1.-" evidence="8"/>
<evidence type="ECO:0000256" key="1">
    <source>
        <dbReference type="ARBA" id="ARBA00004533"/>
    </source>
</evidence>
<dbReference type="EMBL" id="APJX01000004">
    <property type="protein sequence ID" value="EMS79621.1"/>
    <property type="molecule type" value="Genomic_DNA"/>
</dbReference>
<dbReference type="Proteomes" id="UP000014216">
    <property type="component" value="Unassembled WGS sequence"/>
</dbReference>
<dbReference type="GO" id="GO:0009247">
    <property type="term" value="P:glycolipid biosynthetic process"/>
    <property type="evidence" value="ECO:0007669"/>
    <property type="project" value="UniProtKB-ARBA"/>
</dbReference>
<evidence type="ECO:0000256" key="6">
    <source>
        <dbReference type="ARBA" id="ARBA00023315"/>
    </source>
</evidence>
<keyword evidence="7" id="KW-0812">Transmembrane</keyword>
<evidence type="ECO:0000256" key="4">
    <source>
        <dbReference type="ARBA" id="ARBA00022679"/>
    </source>
</evidence>
<feature type="transmembrane region" description="Helical" evidence="7">
    <location>
        <begin position="16"/>
        <end position="37"/>
    </location>
</feature>
<dbReference type="PANTHER" id="PTHR30606:SF9">
    <property type="entry name" value="LIPID A BIOSYNTHESIS LAUROYLTRANSFERASE"/>
    <property type="match status" value="1"/>
</dbReference>
<name>S0G5S0_9BACT</name>
<evidence type="ECO:0000256" key="5">
    <source>
        <dbReference type="ARBA" id="ARBA00023136"/>
    </source>
</evidence>
<keyword evidence="2" id="KW-1003">Cell membrane</keyword>
<evidence type="ECO:0000313" key="9">
    <source>
        <dbReference type="Proteomes" id="UP000014216"/>
    </source>
</evidence>
<keyword evidence="6 8" id="KW-0012">Acyltransferase</keyword>
<evidence type="ECO:0000313" key="8">
    <source>
        <dbReference type="EMBL" id="EMS79621.1"/>
    </source>
</evidence>
<keyword evidence="7" id="KW-1133">Transmembrane helix</keyword>
<dbReference type="OrthoDB" id="9803456at2"/>
<dbReference type="PANTHER" id="PTHR30606">
    <property type="entry name" value="LIPID A BIOSYNTHESIS LAUROYL ACYLTRANSFERASE"/>
    <property type="match status" value="1"/>
</dbReference>
<evidence type="ECO:0000256" key="2">
    <source>
        <dbReference type="ARBA" id="ARBA00022475"/>
    </source>
</evidence>
<evidence type="ECO:0000256" key="7">
    <source>
        <dbReference type="SAM" id="Phobius"/>
    </source>
</evidence>
<protein>
    <submittedName>
        <fullName evidence="8">Lipid A biosynthesis acyltransferase LpxL</fullName>
        <ecNumber evidence="8">2.3.1.-</ecNumber>
    </submittedName>
</protein>
<dbReference type="InterPro" id="IPR004960">
    <property type="entry name" value="LipA_acyltrans"/>
</dbReference>
<sequence length="301" mass="34748">MKDKQIYWLLKKAVSVLGYIPVPVADLFAWILGQLWFRLDKRHRNITIDNLTWSFGHEWSEDKIEQTARQVFVNIVSMLFEVAWSMRLSKSRFLSHFTIQGLEHVITAHAKGKGVLVISGHMGNFEMLLPAIEGTGLKGYAIYRKLDFEPLERLIRRLRQRFGVTMVPMRGASRKLEDILASGGVVGTLIDQNVDWYKGVFVRFFGRPACTNSGLAKLAMKTHAPVVPLYTVRHGRHFFIRFLPEVPVTVTGDAIADIEANTQGFVTAVETMVRRYPDQYFWVHNRWKTKPWCLWPKQDSR</sequence>
<dbReference type="GO" id="GO:0016746">
    <property type="term" value="F:acyltransferase activity"/>
    <property type="evidence" value="ECO:0007669"/>
    <property type="project" value="UniProtKB-KW"/>
</dbReference>
<dbReference type="Pfam" id="PF03279">
    <property type="entry name" value="Lip_A_acyltrans"/>
    <property type="match status" value="1"/>
</dbReference>
<comment type="subcellular location">
    <subcellularLocation>
        <location evidence="1">Cell inner membrane</location>
    </subcellularLocation>
</comment>
<evidence type="ECO:0000256" key="3">
    <source>
        <dbReference type="ARBA" id="ARBA00022519"/>
    </source>
</evidence>
<keyword evidence="5 7" id="KW-0472">Membrane</keyword>